<dbReference type="InterPro" id="IPR052652">
    <property type="entry name" value="Telomerase_Complex_Comp"/>
</dbReference>
<keyword evidence="2" id="KW-0677">Repeat</keyword>
<feature type="repeat" description="WD" evidence="3">
    <location>
        <begin position="2488"/>
        <end position="2527"/>
    </location>
</feature>
<feature type="repeat" description="WD" evidence="3">
    <location>
        <begin position="1729"/>
        <end position="1770"/>
    </location>
</feature>
<dbReference type="GeneTree" id="ENSGT00940000161338"/>
<dbReference type="InterPro" id="IPR019775">
    <property type="entry name" value="WD40_repeat_CS"/>
</dbReference>
<dbReference type="SUPFAM" id="SSF52540">
    <property type="entry name" value="P-loop containing nucleoside triphosphate hydrolases"/>
    <property type="match status" value="1"/>
</dbReference>
<dbReference type="GO" id="GO:0003720">
    <property type="term" value="F:telomerase activity"/>
    <property type="evidence" value="ECO:0007669"/>
    <property type="project" value="Ensembl"/>
</dbReference>
<dbReference type="CDD" id="cd00200">
    <property type="entry name" value="WD40"/>
    <property type="match status" value="2"/>
</dbReference>
<name>H9GDQ3_ANOCA</name>
<dbReference type="GO" id="GO:0005697">
    <property type="term" value="C:telomerase holoenzyme complex"/>
    <property type="evidence" value="ECO:0000318"/>
    <property type="project" value="GO_Central"/>
</dbReference>
<dbReference type="GO" id="GO:0005737">
    <property type="term" value="C:cytoplasm"/>
    <property type="evidence" value="ECO:0007669"/>
    <property type="project" value="Ensembl"/>
</dbReference>
<dbReference type="STRING" id="28377.ENSACAP00000008120"/>
<feature type="repeat" description="WD" evidence="3">
    <location>
        <begin position="2250"/>
        <end position="2281"/>
    </location>
</feature>
<dbReference type="Pfam" id="PF05731">
    <property type="entry name" value="TROVE"/>
    <property type="match status" value="1"/>
</dbReference>
<dbReference type="PANTHER" id="PTHR44791:SF1">
    <property type="entry name" value="TELOMERASE PROTEIN COMPONENT 1"/>
    <property type="match status" value="1"/>
</dbReference>
<dbReference type="InterPro" id="IPR008858">
    <property type="entry name" value="TROVE_dom"/>
</dbReference>
<feature type="coiled-coil region" evidence="4">
    <location>
        <begin position="1015"/>
        <end position="1042"/>
    </location>
</feature>
<evidence type="ECO:0000259" key="6">
    <source>
        <dbReference type="PROSITE" id="PS50988"/>
    </source>
</evidence>
<dbReference type="PROSITE" id="PS50082">
    <property type="entry name" value="WD_REPEATS_2"/>
    <property type="match status" value="8"/>
</dbReference>
<organism evidence="7 8">
    <name type="scientific">Anolis carolinensis</name>
    <name type="common">Green anole</name>
    <name type="synonym">American chameleon</name>
    <dbReference type="NCBI Taxonomy" id="28377"/>
    <lineage>
        <taxon>Eukaryota</taxon>
        <taxon>Metazoa</taxon>
        <taxon>Chordata</taxon>
        <taxon>Craniata</taxon>
        <taxon>Vertebrata</taxon>
        <taxon>Euteleostomi</taxon>
        <taxon>Lepidosauria</taxon>
        <taxon>Squamata</taxon>
        <taxon>Bifurcata</taxon>
        <taxon>Unidentata</taxon>
        <taxon>Episquamata</taxon>
        <taxon>Toxicofera</taxon>
        <taxon>Iguania</taxon>
        <taxon>Dactyloidae</taxon>
        <taxon>Anolis</taxon>
    </lineage>
</organism>
<dbReference type="InterPro" id="IPR036322">
    <property type="entry name" value="WD40_repeat_dom_sf"/>
</dbReference>
<dbReference type="GO" id="GO:0070034">
    <property type="term" value="F:telomerase RNA binding"/>
    <property type="evidence" value="ECO:0000318"/>
    <property type="project" value="GO_Central"/>
</dbReference>
<gene>
    <name evidence="7" type="primary">TEP1</name>
</gene>
<dbReference type="eggNOG" id="KOG3602">
    <property type="taxonomic scope" value="Eukaryota"/>
</dbReference>
<feature type="domain" description="NACHT" evidence="5">
    <location>
        <begin position="1137"/>
        <end position="1377"/>
    </location>
</feature>
<dbReference type="GO" id="GO:0000722">
    <property type="term" value="P:telomere maintenance via recombination"/>
    <property type="evidence" value="ECO:0000318"/>
    <property type="project" value="GO_Central"/>
</dbReference>
<accession>H9GDQ3</accession>
<dbReference type="eggNOG" id="KOG4155">
    <property type="taxonomic scope" value="Eukaryota"/>
</dbReference>
<sequence length="2566" mass="286182">MEMTASGPVSSILQDLEESRSRLLCPITPTASWTITMQTPSSWNKMKPGPAQIAPCAGAKKPLPYSPFSESNPRWLENPFLKQPISTPLVLQGLEESRARLLRPIAVSAPKLASVEPSEMQVRFQMDPQHNLFIQTCPEWQPAYGAEDNTLEVEPLQHQQDGDEMDFDGAMPEYVLTIPEDKLKVQPDESELSREELSLEIEDQDVKEQKLMLLSLACCSLVEGAKFGNPPGELQQALTQVCKSLAEHDPEFILKVALYTRQELNIRSTANFLLALSSRILPCRPHLRRYFCHAMQLPSDWMEVARIHQSLAGGGEKVASMPSCLRASMADKFRQFDAYQLAKYNSRKSRGKKRCRRKVKQELEEYPEEVLEKFSVTSVKLKDLQRVFRQNMYSRKEHPAPPKDPFSLKALIQRLHISEPAQHVMSLLGRKYPSDLQAFSRSRLPGPWDSRLAGTRMKLEKPQTWDRELSEKGNQAYVWEKLIDAGKLPFMAMLRNLRSIIKSGVSEKHHERLLKRLEGKDSVIRSKQLPFRFLAAYKVIWGLKKDINESEKRFPSIPKIIQMILKEFGSRVSTKCSHFWSACDQRACMHIPVVKRLVTIKIKKLRKARCILYSQDTLERYCQALETAIRISVRHNLPPIPGRTLILISCAHEMYSYYMRAKELCFPGSGQEDVDTRSRNPPIKREVAMLLGSMVYSAAEKAQVFLCDQCNILEPVPLTGSVLKDVQTLKSLNIRSYGEKKRTVSDIVTDLLIRRQHVDTILLLSNQPEKIRGSCLWLYRNRVSPGCLFVNVCAEAVKSRTFNNRNEVVMGGFNEQVLRFMAECGDSRFLDHVEKVDEIHGLPKKQGVVMAKQETGTAPLILGRKTRWHSVRVFVSSTFRDMHGERDLLIRSVFPELRARAAQFCLAVEDIDLRWGITEYESQRNRQLELCLSEVSQSQLFIGLLGERYGHIPREYSLPDEPQYEWIKTYPTGRSITELEALQFLTGSKDPTAASRAFFYIREPDFLGSVPEAWKADFLAESDETKHQVADLKERIEKHEGLASLSRYMCQWGGVAQGRPYVKGLEEFGTRVLQDIWECLWHQFIQKEDTILADDTEEEEEEDQTVLQESFQELQQKRFCARAKLLHATAAQLQGGRLYVVSSEPGQGKTVFLAALAQELRTKTLPQGDGLAPSCHVVTHFTRARPDQSEAHVVLSRLCGLLRKFLEQPPTPPRSYRGLVGQFESLLHSVAQSLKRGRSLVILIDGADLIHAASGQLVSDWLPEQLPQRVSLVLSVSEESALLGSLKRRKYVASISLGPLDPPDRAAVVRKDLALYGKKLEESAFNNQMRLVLLKRGSRQPLYLTLLTQDLRLFALYEKLSERIQKLPVSLPLLLQHLLGCLEEDHGSEQVAITFISLWASRDGLTERDLYGILATWKELNTAGITFEEAIMVGRQNQSYPVGPFLDFLRSLRGLLGACGCPSESPGSRLHLYGIPLRTAVERRYLKKPGLDRTAHVLLAAQWWKLADPDGSRTFRNCEAESLIALPYHLVQSGLFDILASFLTDLRVVSAHVHLGLLHRLSEAYALYETTAGSERDETVGFFHAFLQRNMGLLSQHPLLLLQQAANEPDSLDLCSQAQAALQRNKRPFLKWINKPEKTHKTNSLTLTLPATPSCVSVSPSGKLAAVGTYEGTLHILDVETGQELKSLLSACDGVSACAFPSETTVCLGAFNGRLELWSLREGCRLMGMDAHGGQVMDCCTSPDRRLLATVSLDGFLKLWDTTHGHQTRKRDCLCPLNCVTFHPKGQFVATGGWYKSVTVWDASDMSKISVMKGHDASIQSISFSSAGNILAVGSLAGSVRLWSWRESITVGTFLAHSGSISTALFLSGGQLLTTGEDCKVQLWAGHLGQFCGTLGSTSLSPALCAAPSLDGNQLAVGYHSDDVWIYRYPWDVSIGPTHCQASGVAICSLAWLDSVFLVGGRNDGSLCVWNTTEVLPSCPCPLRAHEKTVTGLAVFKMLVASTSEDFTVQLWLSEGLKPTSGTTDTSVSPLAVLRGHTAGVTCCAFSRDGCYLATGGKDRALFVWDVKDASQKKPTVCCSLPFCHQDWISSCTWSGDMLLSGSNDGTVCLWDPKTSQRLQEFLGHQSPVSGVTSEKDHVISVDRDGLLVAWDLQGVEKTRFLAHPGRANYCTGFNEPREKEFTLAAAGNDGTVKLWKPLRMEQPQVLSGHCAAVCGSAASPTSFLTISKDNTVRFWSLGKDEKEAGTRDFPAHSGAITALAWSPGGELAASGSEHGDLIIWHQAQAAGKTKVGSCYISVLTFTSPRTILVAADKISLWEIKPRGQQGGGVSLTLRKVLRQAGEVLCMGMPRPHGPLVFGLAHGGHLVLQPGAEDFQETLSKHGADDEEVHLSFDISASSEDGILHVWGSMDRPALLKMKVTESGELKKVQESELIPWKPYQNSGWVTVAHLVKDKFLIYADSEGSLWTQTRRDEEGVPRWGIDGWLRRKIHSDKITALNILGDRIVTASHDRDVKIWENNTMKLLGQFRCNAPVSHLQPCPDSPFLLLAGDTLGNVYFLEWSCLRG</sequence>
<dbReference type="SMART" id="SM00320">
    <property type="entry name" value="WD40"/>
    <property type="match status" value="17"/>
</dbReference>
<dbReference type="InParanoid" id="H9GDQ3"/>
<keyword evidence="4" id="KW-0175">Coiled coil</keyword>
<dbReference type="PROSITE" id="PS50988">
    <property type="entry name" value="TROVE"/>
    <property type="match status" value="1"/>
</dbReference>
<dbReference type="Pfam" id="PF25048">
    <property type="entry name" value="Beta-prop_TEP1_C"/>
    <property type="match status" value="1"/>
</dbReference>
<dbReference type="Pfam" id="PF25047">
    <property type="entry name" value="Beta-prop_TEP1_2nd"/>
    <property type="match status" value="1"/>
</dbReference>
<dbReference type="Bgee" id="ENSACAG00000008296">
    <property type="expression patterns" value="Expressed in skeletal muscle tissue and 11 other cell types or tissues"/>
</dbReference>
<evidence type="ECO:0000313" key="8">
    <source>
        <dbReference type="Proteomes" id="UP000001646"/>
    </source>
</evidence>
<dbReference type="InterPro" id="IPR041452">
    <property type="entry name" value="APAF1_C"/>
</dbReference>
<evidence type="ECO:0000256" key="4">
    <source>
        <dbReference type="SAM" id="Coils"/>
    </source>
</evidence>
<evidence type="ECO:0000313" key="7">
    <source>
        <dbReference type="Ensembl" id="ENSACAP00000008120.3"/>
    </source>
</evidence>
<dbReference type="InterPro" id="IPR025139">
    <property type="entry name" value="DUF4062"/>
</dbReference>
<dbReference type="GO" id="GO:0016363">
    <property type="term" value="C:nuclear matrix"/>
    <property type="evidence" value="ECO:0007669"/>
    <property type="project" value="Ensembl"/>
</dbReference>
<feature type="domain" description="TROVE" evidence="6">
    <location>
        <begin position="192"/>
        <end position="642"/>
    </location>
</feature>
<dbReference type="InterPro" id="IPR015943">
    <property type="entry name" value="WD40/YVTN_repeat-like_dom_sf"/>
</dbReference>
<dbReference type="InterPro" id="IPR037214">
    <property type="entry name" value="TROVE_dom_sf"/>
</dbReference>
<feature type="repeat" description="WD" evidence="3">
    <location>
        <begin position="2207"/>
        <end position="2238"/>
    </location>
</feature>
<dbReference type="Gene3D" id="1.25.40.370">
    <property type="match status" value="1"/>
</dbReference>
<feature type="repeat" description="WD" evidence="3">
    <location>
        <begin position="1812"/>
        <end position="1853"/>
    </location>
</feature>
<reference evidence="7" key="3">
    <citation type="submission" date="2025-09" db="UniProtKB">
        <authorList>
            <consortium name="Ensembl"/>
        </authorList>
    </citation>
    <scope>IDENTIFICATION</scope>
</reference>
<keyword evidence="1 3" id="KW-0853">WD repeat</keyword>
<reference evidence="7" key="1">
    <citation type="submission" date="2009-12" db="EMBL/GenBank/DDBJ databases">
        <title>The Genome Sequence of Anolis carolinensis (Green Anole Lizard).</title>
        <authorList>
            <consortium name="The Genome Sequencing Platform"/>
            <person name="Di Palma F."/>
            <person name="Alfoldi J."/>
            <person name="Heiman D."/>
            <person name="Young S."/>
            <person name="Grabherr M."/>
            <person name="Johnson J."/>
            <person name="Lander E.S."/>
            <person name="Lindblad-Toh K."/>
        </authorList>
    </citation>
    <scope>NUCLEOTIDE SEQUENCE [LARGE SCALE GENOMIC DNA]</scope>
    <source>
        <strain evidence="7">JBL SC #1</strain>
    </source>
</reference>
<dbReference type="InterPro" id="IPR056828">
    <property type="entry name" value="Beta-prop_TEP1_C"/>
</dbReference>
<dbReference type="HOGENOM" id="CLU_000342_0_0_1"/>
<dbReference type="Pfam" id="PF05729">
    <property type="entry name" value="NACHT"/>
    <property type="match status" value="1"/>
</dbReference>
<dbReference type="Gene3D" id="2.130.10.10">
    <property type="entry name" value="YVTN repeat-like/Quinoprotein amine dehydrogenase"/>
    <property type="match status" value="5"/>
</dbReference>
<dbReference type="GO" id="GO:0019899">
    <property type="term" value="F:enzyme binding"/>
    <property type="evidence" value="ECO:0007669"/>
    <property type="project" value="Ensembl"/>
</dbReference>
<dbReference type="InterPro" id="IPR001680">
    <property type="entry name" value="WD40_rpt"/>
</dbReference>
<dbReference type="Ensembl" id="ENSACAT00000008292.4">
    <property type="protein sequence ID" value="ENSACAP00000008120.3"/>
    <property type="gene ID" value="ENSACAG00000008296.4"/>
</dbReference>
<dbReference type="Pfam" id="PF00400">
    <property type="entry name" value="WD40"/>
    <property type="match status" value="5"/>
</dbReference>
<feature type="repeat" description="WD" evidence="3">
    <location>
        <begin position="1777"/>
        <end position="1811"/>
    </location>
</feature>
<evidence type="ECO:0000256" key="1">
    <source>
        <dbReference type="ARBA" id="ARBA00022574"/>
    </source>
</evidence>
<dbReference type="GO" id="GO:0002039">
    <property type="term" value="F:p53 binding"/>
    <property type="evidence" value="ECO:0007669"/>
    <property type="project" value="Ensembl"/>
</dbReference>
<dbReference type="Proteomes" id="UP000001646">
    <property type="component" value="Unplaced"/>
</dbReference>
<proteinExistence type="predicted"/>
<dbReference type="InterPro" id="IPR027417">
    <property type="entry name" value="P-loop_NTPase"/>
</dbReference>
<dbReference type="SUPFAM" id="SSF140864">
    <property type="entry name" value="TROVE domain-like"/>
    <property type="match status" value="1"/>
</dbReference>
<feature type="repeat" description="WD" evidence="3">
    <location>
        <begin position="2085"/>
        <end position="2121"/>
    </location>
</feature>
<keyword evidence="8" id="KW-1185">Reference proteome</keyword>
<dbReference type="SUPFAM" id="SSF50978">
    <property type="entry name" value="WD40 repeat-like"/>
    <property type="match status" value="3"/>
</dbReference>
<dbReference type="Pfam" id="PF19334">
    <property type="entry name" value="DUF5920"/>
    <property type="match status" value="1"/>
</dbReference>
<reference evidence="7" key="2">
    <citation type="submission" date="2025-08" db="UniProtKB">
        <authorList>
            <consortium name="Ensembl"/>
        </authorList>
    </citation>
    <scope>IDENTIFICATION</scope>
</reference>
<evidence type="ECO:0000256" key="3">
    <source>
        <dbReference type="PROSITE-ProRule" id="PRU00221"/>
    </source>
</evidence>
<evidence type="ECO:0000259" key="5">
    <source>
        <dbReference type="PROSITE" id="PS50837"/>
    </source>
</evidence>
<dbReference type="InterPro" id="IPR056829">
    <property type="entry name" value="Beta-prop_TEP1_2nd"/>
</dbReference>
<dbReference type="PROSITE" id="PS50837">
    <property type="entry name" value="NACHT"/>
    <property type="match status" value="1"/>
</dbReference>
<evidence type="ECO:0000256" key="2">
    <source>
        <dbReference type="ARBA" id="ARBA00022737"/>
    </source>
</evidence>
<dbReference type="PROSITE" id="PS50294">
    <property type="entry name" value="WD_REPEATS_REGION"/>
    <property type="match status" value="4"/>
</dbReference>
<dbReference type="PANTHER" id="PTHR44791">
    <property type="entry name" value="TELOMERASE PROTEIN COMPONENT 1 TEP1"/>
    <property type="match status" value="1"/>
</dbReference>
<dbReference type="Pfam" id="PF17908">
    <property type="entry name" value="APAF1_C"/>
    <property type="match status" value="1"/>
</dbReference>
<dbReference type="Pfam" id="PF13271">
    <property type="entry name" value="DUF4062"/>
    <property type="match status" value="1"/>
</dbReference>
<protein>
    <submittedName>
        <fullName evidence="7">Telomerase associated protein 1</fullName>
    </submittedName>
</protein>
<dbReference type="InterPro" id="IPR045804">
    <property type="entry name" value="DUF5920"/>
</dbReference>
<dbReference type="InterPro" id="IPR007111">
    <property type="entry name" value="NACHT_NTPase"/>
</dbReference>
<feature type="repeat" description="WD" evidence="3">
    <location>
        <begin position="2034"/>
        <end position="2075"/>
    </location>
</feature>
<dbReference type="PROSITE" id="PS00678">
    <property type="entry name" value="WD_REPEATS_1"/>
    <property type="match status" value="2"/>
</dbReference>